<dbReference type="EMBL" id="NRPP01000013">
    <property type="protein sequence ID" value="TFJ26350.1"/>
    <property type="molecule type" value="Genomic_DNA"/>
</dbReference>
<feature type="transmembrane region" description="Helical" evidence="1">
    <location>
        <begin position="7"/>
        <end position="27"/>
    </location>
</feature>
<feature type="transmembrane region" description="Helical" evidence="1">
    <location>
        <begin position="178"/>
        <end position="201"/>
    </location>
</feature>
<sequence>MKELVRTFLFFGFILCGISGPLIFIQADVRNLLIFFIVLLSLGFGYIVLYLISEYPVWVGWMIVCVVIGVTFSIEWISMFTDNTSFLTQKTIQMNAFFHQLVPLGIAFIWVMMIAMSHILWKQITRSIRHWLSRGVCYVLGASLASLSLELLLAPIILNIKRYDWLQGGDFIYEAVSYTVYFTWAMVILLVHTFILIFVVLSDNWHRQLELNSRHQLMVVDFVFSLYALGLGLFAKMYMASFIFITFNGLFTIVYYMSKKKQEDEWIRKQRK</sequence>
<evidence type="ECO:0000313" key="3">
    <source>
        <dbReference type="Proteomes" id="UP000297938"/>
    </source>
</evidence>
<feature type="transmembrane region" description="Helical" evidence="1">
    <location>
        <begin position="33"/>
        <end position="52"/>
    </location>
</feature>
<evidence type="ECO:0000256" key="1">
    <source>
        <dbReference type="SAM" id="Phobius"/>
    </source>
</evidence>
<feature type="transmembrane region" description="Helical" evidence="1">
    <location>
        <begin position="136"/>
        <end position="158"/>
    </location>
</feature>
<reference evidence="2 3" key="1">
    <citation type="journal article" date="2018" name="Int. J. Food Microbiol.">
        <title>Growth of Carnobacterium spp. isolated from chilled vacuum-packaged meat under relevant acidic conditions.</title>
        <authorList>
            <person name="Zhang P."/>
            <person name="Badoni M."/>
            <person name="Ganzle M."/>
            <person name="Yang X."/>
        </authorList>
    </citation>
    <scope>NUCLEOTIDE SEQUENCE [LARGE SCALE GENOMIC DNA]</scope>
    <source>
        <strain evidence="2 3">B2</strain>
    </source>
</reference>
<name>A0A7Z8CY95_CARDV</name>
<gene>
    <name evidence="2" type="ORF">CKN69_08035</name>
</gene>
<feature type="transmembrane region" description="Helical" evidence="1">
    <location>
        <begin position="59"/>
        <end position="77"/>
    </location>
</feature>
<proteinExistence type="predicted"/>
<accession>A0A7Z8CY95</accession>
<dbReference type="AlphaFoldDB" id="A0A7Z8CY95"/>
<evidence type="ECO:0000313" key="2">
    <source>
        <dbReference type="EMBL" id="TFJ26350.1"/>
    </source>
</evidence>
<protein>
    <submittedName>
        <fullName evidence="2">Uncharacterized protein</fullName>
    </submittedName>
</protein>
<feature type="transmembrane region" description="Helical" evidence="1">
    <location>
        <begin position="241"/>
        <end position="258"/>
    </location>
</feature>
<organism evidence="2 3">
    <name type="scientific">Carnobacterium divergens</name>
    <name type="common">Lactobacillus divergens</name>
    <dbReference type="NCBI Taxonomy" id="2748"/>
    <lineage>
        <taxon>Bacteria</taxon>
        <taxon>Bacillati</taxon>
        <taxon>Bacillota</taxon>
        <taxon>Bacilli</taxon>
        <taxon>Lactobacillales</taxon>
        <taxon>Carnobacteriaceae</taxon>
        <taxon>Carnobacterium</taxon>
    </lineage>
</organism>
<feature type="transmembrane region" description="Helical" evidence="1">
    <location>
        <begin position="217"/>
        <end position="235"/>
    </location>
</feature>
<keyword evidence="1" id="KW-0472">Membrane</keyword>
<comment type="caution">
    <text evidence="2">The sequence shown here is derived from an EMBL/GenBank/DDBJ whole genome shotgun (WGS) entry which is preliminary data.</text>
</comment>
<dbReference type="Proteomes" id="UP000297938">
    <property type="component" value="Unassembled WGS sequence"/>
</dbReference>
<keyword evidence="1" id="KW-0812">Transmembrane</keyword>
<keyword evidence="1" id="KW-1133">Transmembrane helix</keyword>
<dbReference type="RefSeq" id="WP_414735232.1">
    <property type="nucleotide sequence ID" value="NZ_JBFUWL010000003.1"/>
</dbReference>
<feature type="transmembrane region" description="Helical" evidence="1">
    <location>
        <begin position="97"/>
        <end position="115"/>
    </location>
</feature>